<proteinExistence type="predicted"/>
<evidence type="ECO:0000256" key="7">
    <source>
        <dbReference type="ARBA" id="ARBA00022932"/>
    </source>
</evidence>
<evidence type="ECO:0000256" key="3">
    <source>
        <dbReference type="ARBA" id="ARBA00019114"/>
    </source>
</evidence>
<dbReference type="InterPro" id="IPR004365">
    <property type="entry name" value="NA-bd_OB_tRNA"/>
</dbReference>
<feature type="non-terminal residue" evidence="10">
    <location>
        <position position="1"/>
    </location>
</feature>
<dbReference type="GO" id="GO:0005737">
    <property type="term" value="C:cytoplasm"/>
    <property type="evidence" value="ECO:0007669"/>
    <property type="project" value="UniProtKB-SubCell"/>
</dbReference>
<accession>A0A1F7VBT9</accession>
<dbReference type="Gene3D" id="3.20.20.140">
    <property type="entry name" value="Metal-dependent hydrolases"/>
    <property type="match status" value="1"/>
</dbReference>
<evidence type="ECO:0000256" key="8">
    <source>
        <dbReference type="ARBA" id="ARBA00049244"/>
    </source>
</evidence>
<dbReference type="SUPFAM" id="SSF89550">
    <property type="entry name" value="PHP domain-like"/>
    <property type="match status" value="1"/>
</dbReference>
<keyword evidence="6" id="KW-0235">DNA replication</keyword>
<evidence type="ECO:0000313" key="10">
    <source>
        <dbReference type="EMBL" id="OGL87891.1"/>
    </source>
</evidence>
<gene>
    <name evidence="10" type="ORF">A3I42_03885</name>
</gene>
<comment type="catalytic activity">
    <reaction evidence="8">
        <text>DNA(n) + a 2'-deoxyribonucleoside 5'-triphosphate = DNA(n+1) + diphosphate</text>
        <dbReference type="Rhea" id="RHEA:22508"/>
        <dbReference type="Rhea" id="RHEA-COMP:17339"/>
        <dbReference type="Rhea" id="RHEA-COMP:17340"/>
        <dbReference type="ChEBI" id="CHEBI:33019"/>
        <dbReference type="ChEBI" id="CHEBI:61560"/>
        <dbReference type="ChEBI" id="CHEBI:173112"/>
        <dbReference type="EC" id="2.7.7.7"/>
    </reaction>
</comment>
<reference evidence="10 11" key="1">
    <citation type="journal article" date="2016" name="Nat. Commun.">
        <title>Thousands of microbial genomes shed light on interconnected biogeochemical processes in an aquifer system.</title>
        <authorList>
            <person name="Anantharaman K."/>
            <person name="Brown C.T."/>
            <person name="Hug L.A."/>
            <person name="Sharon I."/>
            <person name="Castelle C.J."/>
            <person name="Probst A.J."/>
            <person name="Thomas B.C."/>
            <person name="Singh A."/>
            <person name="Wilkins M.J."/>
            <person name="Karaoz U."/>
            <person name="Brodie E.L."/>
            <person name="Williams K.H."/>
            <person name="Hubbard S.S."/>
            <person name="Banfield J.F."/>
        </authorList>
    </citation>
    <scope>NUCLEOTIDE SEQUENCE [LARGE SCALE GENOMIC DNA]</scope>
</reference>
<organism evidence="10 11">
    <name type="scientific">Candidatus Uhrbacteria bacterium RIFCSPLOWO2_02_FULL_49_11</name>
    <dbReference type="NCBI Taxonomy" id="1802409"/>
    <lineage>
        <taxon>Bacteria</taxon>
        <taxon>Candidatus Uhriibacteriota</taxon>
    </lineage>
</organism>
<dbReference type="Gene3D" id="1.10.10.1600">
    <property type="entry name" value="Bacterial DNA polymerase III alpha subunit, thumb domain"/>
    <property type="match status" value="1"/>
</dbReference>
<keyword evidence="7" id="KW-0239">DNA-directed DNA polymerase</keyword>
<dbReference type="InterPro" id="IPR041931">
    <property type="entry name" value="DNA_pol3_alpha_thumb_dom"/>
</dbReference>
<dbReference type="InterPro" id="IPR029460">
    <property type="entry name" value="DNAPol_HHH"/>
</dbReference>
<evidence type="ECO:0000256" key="1">
    <source>
        <dbReference type="ARBA" id="ARBA00004496"/>
    </source>
</evidence>
<dbReference type="NCBIfam" id="TIGR00594">
    <property type="entry name" value="polc"/>
    <property type="match status" value="1"/>
</dbReference>
<evidence type="ECO:0000256" key="6">
    <source>
        <dbReference type="ARBA" id="ARBA00022705"/>
    </source>
</evidence>
<dbReference type="EC" id="2.7.7.7" evidence="2"/>
<dbReference type="NCBIfam" id="NF004226">
    <property type="entry name" value="PRK05673.1"/>
    <property type="match status" value="1"/>
</dbReference>
<dbReference type="PANTHER" id="PTHR32294">
    <property type="entry name" value="DNA POLYMERASE III SUBUNIT ALPHA"/>
    <property type="match status" value="1"/>
</dbReference>
<evidence type="ECO:0000256" key="2">
    <source>
        <dbReference type="ARBA" id="ARBA00012417"/>
    </source>
</evidence>
<dbReference type="Pfam" id="PF14579">
    <property type="entry name" value="HHH_6"/>
    <property type="match status" value="1"/>
</dbReference>
<feature type="domain" description="Polymerase/histidinol phosphatase N-terminal" evidence="9">
    <location>
        <begin position="1"/>
        <end position="65"/>
    </location>
</feature>
<dbReference type="InterPro" id="IPR004013">
    <property type="entry name" value="PHP_dom"/>
</dbReference>
<keyword evidence="4" id="KW-0808">Transferase</keyword>
<dbReference type="InterPro" id="IPR040982">
    <property type="entry name" value="DNA_pol3_finger"/>
</dbReference>
<dbReference type="InterPro" id="IPR016195">
    <property type="entry name" value="Pol/histidinol_Pase-like"/>
</dbReference>
<dbReference type="InterPro" id="IPR003141">
    <property type="entry name" value="Pol/His_phosphatase_N"/>
</dbReference>
<comment type="caution">
    <text evidence="10">The sequence shown here is derived from an EMBL/GenBank/DDBJ whole genome shotgun (WGS) entry which is preliminary data.</text>
</comment>
<comment type="subcellular location">
    <subcellularLocation>
        <location evidence="1">Cytoplasm</location>
    </subcellularLocation>
</comment>
<name>A0A1F7VBT9_9BACT</name>
<sequence>HVHSHYSLLDGLPKIPELVARAKADGMSALALTDHGALYGCIEFYQEARSAGIKPILGMEAYVAPHALHLKRPKIDEHAYHCTILAATNEGYRNLLELATIAQLDGFYYKPRIDMKALERFRNGLIVLSGCWFGEVATALRERRETRAREAAQKYSQVLGPGNFYIEIQRNPLVDAEKRKEQERVNGGLVTLARELDLPLVATADIHYLKPDDRDAHDALVCIGTGTTVTEEKRLDMRGIDLSFTESATMEERFSDLPDTIKNTALIAERCHVTLTLGKWHFPQFPLPPNEHPDSYLAALAEEGLHKRIARVTKEARDRLHYELDIIQKKGYAMYFLVVADFVRFTRERHIISTTRGSAAGSLVAYALGITTLNPLDYELPFERFLNPERPSPPDIDVDLEDSRRDEVIEYVTTKYGASRVARIVTFGTMLARAAVRDVSRALGLPYASGDTIAKLIPLGAQGSAMTIRKAKEMEPELLKLSREDPTVAKVLSLAEKIEGSARHASVHAAGVVIAPTKLTDFTPLQRENDRTIITQYEMGACEAVGLLKIDFLGIRNLSIIGEAIRIISATTNAHIDLDRIPMDDKATYALLAKGETMGLFQLGGSGMTRYLKELMPTTIFDIMAMISLFRPGPMESIPEYIKRKHNPRLVKYLHQTLKPILERSLGILVFQDDVLLIAVKLAGYTWAEADKLRKAMGKKIPREMQMQKAKFLSGCSGHGLDTATAEELWSLIEPFAAYGFNKAHAASYAIVAYQTAYLKAHFPSQFMAAVMTAESDNLDTIAEAVQECRKIGIQVLPPDINESRKHFTYISDHAIRFGLAAIKNLGSDMIQSSIRERERGGAFASLENFLTRLPQETYNKKSLESLIKSGALDRFGERNALLTNLERLLEFVRQRAGSDEQQTLFAASPKERKCFLSPAPPATESQTLSWERELLGLYVTAHPFAKIAESIRDVLPSLIQQIDRAAEGELIKIVGMISAKREVRTKRGELMAFVTLEDESGNVEGIVFPRTYRDVKDLMTLDTLMLVRGRLDTKSQEKKLILESAAAADTATLRSILLTNNNGIPPQSAEPPQDLSMFKKHITITLHGELPAESQSNLRTLFVRNAGDTRVFIAIPHQEKLRTIETDFRIRYDEDMKTSIERICGTGSVQ</sequence>
<dbReference type="GO" id="GO:0003676">
    <property type="term" value="F:nucleic acid binding"/>
    <property type="evidence" value="ECO:0007669"/>
    <property type="project" value="InterPro"/>
</dbReference>
<dbReference type="Pfam" id="PF07733">
    <property type="entry name" value="DNA_pol3_alpha"/>
    <property type="match status" value="1"/>
</dbReference>
<evidence type="ECO:0000256" key="4">
    <source>
        <dbReference type="ARBA" id="ARBA00022679"/>
    </source>
</evidence>
<dbReference type="GO" id="GO:0003887">
    <property type="term" value="F:DNA-directed DNA polymerase activity"/>
    <property type="evidence" value="ECO:0007669"/>
    <property type="project" value="UniProtKB-KW"/>
</dbReference>
<dbReference type="InterPro" id="IPR004805">
    <property type="entry name" value="DnaE2/DnaE/PolC"/>
</dbReference>
<dbReference type="AlphaFoldDB" id="A0A1F7VBT9"/>
<dbReference type="Pfam" id="PF17657">
    <property type="entry name" value="DNA_pol3_finger"/>
    <property type="match status" value="1"/>
</dbReference>
<dbReference type="CDD" id="cd04485">
    <property type="entry name" value="DnaE_OBF"/>
    <property type="match status" value="1"/>
</dbReference>
<dbReference type="Pfam" id="PF01336">
    <property type="entry name" value="tRNA_anti-codon"/>
    <property type="match status" value="1"/>
</dbReference>
<keyword evidence="5" id="KW-0548">Nucleotidyltransferase</keyword>
<dbReference type="CDD" id="cd12113">
    <property type="entry name" value="PHP_PolIIIA_DnaE3"/>
    <property type="match status" value="1"/>
</dbReference>
<dbReference type="EMBL" id="MGER01000044">
    <property type="protein sequence ID" value="OGL87891.1"/>
    <property type="molecule type" value="Genomic_DNA"/>
</dbReference>
<dbReference type="GO" id="GO:0008408">
    <property type="term" value="F:3'-5' exonuclease activity"/>
    <property type="evidence" value="ECO:0007669"/>
    <property type="project" value="InterPro"/>
</dbReference>
<evidence type="ECO:0000259" key="9">
    <source>
        <dbReference type="SMART" id="SM00481"/>
    </source>
</evidence>
<dbReference type="InterPro" id="IPR011708">
    <property type="entry name" value="DNA_pol3_alpha_NTPase_dom"/>
</dbReference>
<dbReference type="Pfam" id="PF02811">
    <property type="entry name" value="PHP"/>
    <property type="match status" value="1"/>
</dbReference>
<evidence type="ECO:0000313" key="11">
    <source>
        <dbReference type="Proteomes" id="UP000178264"/>
    </source>
</evidence>
<dbReference type="GO" id="GO:0006260">
    <property type="term" value="P:DNA replication"/>
    <property type="evidence" value="ECO:0007669"/>
    <property type="project" value="UniProtKB-KW"/>
</dbReference>
<dbReference type="PANTHER" id="PTHR32294:SF0">
    <property type="entry name" value="DNA POLYMERASE III SUBUNIT ALPHA"/>
    <property type="match status" value="1"/>
</dbReference>
<dbReference type="Proteomes" id="UP000178264">
    <property type="component" value="Unassembled WGS sequence"/>
</dbReference>
<protein>
    <recommendedName>
        <fullName evidence="3">DNA polymerase III subunit alpha</fullName>
        <ecNumber evidence="2">2.7.7.7</ecNumber>
    </recommendedName>
</protein>
<evidence type="ECO:0000256" key="5">
    <source>
        <dbReference type="ARBA" id="ARBA00022695"/>
    </source>
</evidence>
<dbReference type="SMART" id="SM00481">
    <property type="entry name" value="POLIIIAc"/>
    <property type="match status" value="1"/>
</dbReference>
<dbReference type="Gene3D" id="1.10.150.870">
    <property type="match status" value="1"/>
</dbReference>